<evidence type="ECO:0000256" key="1">
    <source>
        <dbReference type="SAM" id="MobiDB-lite"/>
    </source>
</evidence>
<evidence type="ECO:0000313" key="3">
    <source>
        <dbReference type="Proteomes" id="UP000225277"/>
    </source>
</evidence>
<feature type="region of interest" description="Disordered" evidence="1">
    <location>
        <begin position="462"/>
        <end position="494"/>
    </location>
</feature>
<feature type="compositionally biased region" description="Basic and acidic residues" evidence="1">
    <location>
        <begin position="463"/>
        <end position="480"/>
    </location>
</feature>
<dbReference type="EMBL" id="FJUY01000003">
    <property type="protein sequence ID" value="CZT16959.1"/>
    <property type="molecule type" value="Genomic_DNA"/>
</dbReference>
<feature type="region of interest" description="Disordered" evidence="1">
    <location>
        <begin position="609"/>
        <end position="645"/>
    </location>
</feature>
<reference evidence="2 3" key="1">
    <citation type="submission" date="2016-03" db="EMBL/GenBank/DDBJ databases">
        <authorList>
            <person name="Ploux O."/>
        </authorList>
    </citation>
    <scope>NUCLEOTIDE SEQUENCE [LARGE SCALE GENOMIC DNA]</scope>
    <source>
        <strain evidence="2 3">URUG2</strain>
    </source>
</reference>
<feature type="compositionally biased region" description="Basic and acidic residues" evidence="1">
    <location>
        <begin position="153"/>
        <end position="162"/>
    </location>
</feature>
<feature type="compositionally biased region" description="Basic and acidic residues" evidence="1">
    <location>
        <begin position="612"/>
        <end position="645"/>
    </location>
</feature>
<dbReference type="RefSeq" id="XP_023623852.1">
    <property type="nucleotide sequence ID" value="XM_023768084.1"/>
</dbReference>
<feature type="compositionally biased region" description="Low complexity" evidence="1">
    <location>
        <begin position="309"/>
        <end position="325"/>
    </location>
</feature>
<feature type="region of interest" description="Disordered" evidence="1">
    <location>
        <begin position="521"/>
        <end position="575"/>
    </location>
</feature>
<dbReference type="Proteomes" id="UP000225277">
    <property type="component" value="Unassembled WGS sequence"/>
</dbReference>
<proteinExistence type="predicted"/>
<dbReference type="OrthoDB" id="3946700at2759"/>
<feature type="compositionally biased region" description="Basic residues" evidence="1">
    <location>
        <begin position="27"/>
        <end position="45"/>
    </location>
</feature>
<accession>A0A2D3V652</accession>
<dbReference type="AlphaFoldDB" id="A0A2D3V652"/>
<feature type="region of interest" description="Disordered" evidence="1">
    <location>
        <begin position="1"/>
        <end position="120"/>
    </location>
</feature>
<feature type="compositionally biased region" description="Basic and acidic residues" evidence="1">
    <location>
        <begin position="341"/>
        <end position="356"/>
    </location>
</feature>
<keyword evidence="3" id="KW-1185">Reference proteome</keyword>
<dbReference type="GeneID" id="35598003"/>
<feature type="compositionally biased region" description="Polar residues" evidence="1">
    <location>
        <begin position="266"/>
        <end position="278"/>
    </location>
</feature>
<evidence type="ECO:0000313" key="2">
    <source>
        <dbReference type="EMBL" id="CZT16959.1"/>
    </source>
</evidence>
<sequence length="645" mass="72075">MGLPIWRDPREKVSAPPPDRTAGPRSSIRRRPSIHGRHSAHPRARLAREATGLPPRFERSPPPPAVGFNGMRNPRRGEDRGVPPISSLLEAADRSTFPPAPVPESGRLGHWIAGSDEGHSERYRRRYAARMLLQETEARRSRADLRQIQMRARQAEQERAVDNTDADEPTMSASWREPDGPADASGSPTLRSVPIYAIVASPGEMLRGAQSPGLHEDEYRPQSPDHNAARRLTLPTPPLDVSGPEDGPLIEDVEVSQPHTNRRSHPLSSTWRIGSPSINGLGDRNRSPTPGDGWEIIRTTITPDETLPSADSSFASSAASRSFNAPTTDTQITEPEPEASSSERSRGTSSGERRAESTSSLNLDDLACTDEDLYNTEAFASDMWYHEMRTPEGRARIARHEELHQTEGNRFAHSWEPASVDIGFRLIEEALDTDEGRRRVMQIRQDAPENIDHFNTLLSVSRRIRDSHDARDRPESRSSRDMAGSQPPSPRPDLYNQQVLNAIQAANQQTQEYLRVFRSQTQQLSPTSPPPDYEAPASSIPDVDTATSQDGPQPHPVSPPSLRSEREVSEALLSGDVQDLDSMRRVIERIAQRDDVPESWWMSMGLNLSRTRPRERSAERRRLERVHAETNRVRSGRVERGSSRL</sequence>
<feature type="region of interest" description="Disordered" evidence="1">
    <location>
        <begin position="207"/>
        <end position="362"/>
    </location>
</feature>
<feature type="region of interest" description="Disordered" evidence="1">
    <location>
        <begin position="151"/>
        <end position="189"/>
    </location>
</feature>
<protein>
    <submittedName>
        <fullName evidence="2">Uncharacterized protein</fullName>
    </submittedName>
</protein>
<name>A0A2D3V652_9PEZI</name>
<gene>
    <name evidence="2" type="ORF">RCC_02791</name>
</gene>
<organism evidence="2 3">
    <name type="scientific">Ramularia collo-cygni</name>
    <dbReference type="NCBI Taxonomy" id="112498"/>
    <lineage>
        <taxon>Eukaryota</taxon>
        <taxon>Fungi</taxon>
        <taxon>Dikarya</taxon>
        <taxon>Ascomycota</taxon>
        <taxon>Pezizomycotina</taxon>
        <taxon>Dothideomycetes</taxon>
        <taxon>Dothideomycetidae</taxon>
        <taxon>Mycosphaerellales</taxon>
        <taxon>Mycosphaerellaceae</taxon>
        <taxon>Ramularia</taxon>
    </lineage>
</organism>